<dbReference type="InterPro" id="IPR005062">
    <property type="entry name" value="SAC3/GANP/THP3_conserved"/>
</dbReference>
<feature type="region of interest" description="Disordered" evidence="1">
    <location>
        <begin position="1357"/>
        <end position="1462"/>
    </location>
</feature>
<feature type="compositionally biased region" description="Polar residues" evidence="1">
    <location>
        <begin position="549"/>
        <end position="558"/>
    </location>
</feature>
<reference evidence="4" key="1">
    <citation type="journal article" date="2012" name="Science">
        <title>The Paleozoic origin of enzymatic lignin decomposition reconstructed from 31 fungal genomes.</title>
        <authorList>
            <person name="Floudas D."/>
            <person name="Binder M."/>
            <person name="Riley R."/>
            <person name="Barry K."/>
            <person name="Blanchette R.A."/>
            <person name="Henrissat B."/>
            <person name="Martinez A.T."/>
            <person name="Otillar R."/>
            <person name="Spatafora J.W."/>
            <person name="Yadav J.S."/>
            <person name="Aerts A."/>
            <person name="Benoit I."/>
            <person name="Boyd A."/>
            <person name="Carlson A."/>
            <person name="Copeland A."/>
            <person name="Coutinho P.M."/>
            <person name="de Vries R.P."/>
            <person name="Ferreira P."/>
            <person name="Findley K."/>
            <person name="Foster B."/>
            <person name="Gaskell J."/>
            <person name="Glotzer D."/>
            <person name="Gorecki P."/>
            <person name="Heitman J."/>
            <person name="Hesse C."/>
            <person name="Hori C."/>
            <person name="Igarashi K."/>
            <person name="Jurgens J.A."/>
            <person name="Kallen N."/>
            <person name="Kersten P."/>
            <person name="Kohler A."/>
            <person name="Kuees U."/>
            <person name="Kumar T.K.A."/>
            <person name="Kuo A."/>
            <person name="LaButti K."/>
            <person name="Larrondo L.F."/>
            <person name="Lindquist E."/>
            <person name="Ling A."/>
            <person name="Lombard V."/>
            <person name="Lucas S."/>
            <person name="Lundell T."/>
            <person name="Martin R."/>
            <person name="McLaughlin D.J."/>
            <person name="Morgenstern I."/>
            <person name="Morin E."/>
            <person name="Murat C."/>
            <person name="Nagy L.G."/>
            <person name="Nolan M."/>
            <person name="Ohm R.A."/>
            <person name="Patyshakuliyeva A."/>
            <person name="Rokas A."/>
            <person name="Ruiz-Duenas F.J."/>
            <person name="Sabat G."/>
            <person name="Salamov A."/>
            <person name="Samejima M."/>
            <person name="Schmutz J."/>
            <person name="Slot J.C."/>
            <person name="St John F."/>
            <person name="Stenlid J."/>
            <person name="Sun H."/>
            <person name="Sun S."/>
            <person name="Syed K."/>
            <person name="Tsang A."/>
            <person name="Wiebenga A."/>
            <person name="Young D."/>
            <person name="Pisabarro A."/>
            <person name="Eastwood D.C."/>
            <person name="Martin F."/>
            <person name="Cullen D."/>
            <person name="Grigoriev I.V."/>
            <person name="Hibbett D.S."/>
        </authorList>
    </citation>
    <scope>NUCLEOTIDE SEQUENCE [LARGE SCALE GENOMIC DNA]</scope>
    <source>
        <strain evidence="4">RWD-64-598 SS2</strain>
    </source>
</reference>
<proteinExistence type="predicted"/>
<dbReference type="EMBL" id="JH711583">
    <property type="protein sequence ID" value="EIW77736.1"/>
    <property type="molecule type" value="Genomic_DNA"/>
</dbReference>
<feature type="compositionally biased region" description="Low complexity" evidence="1">
    <location>
        <begin position="670"/>
        <end position="684"/>
    </location>
</feature>
<dbReference type="GO" id="GO:0070390">
    <property type="term" value="C:transcription export complex 2"/>
    <property type="evidence" value="ECO:0007669"/>
    <property type="project" value="TreeGrafter"/>
</dbReference>
<feature type="region of interest" description="Disordered" evidence="1">
    <location>
        <begin position="378"/>
        <end position="398"/>
    </location>
</feature>
<evidence type="ECO:0000259" key="2">
    <source>
        <dbReference type="Pfam" id="PF03399"/>
    </source>
</evidence>
<feature type="region of interest" description="Disordered" evidence="1">
    <location>
        <begin position="875"/>
        <end position="913"/>
    </location>
</feature>
<dbReference type="Pfam" id="PF03399">
    <property type="entry name" value="SAC3_GANP"/>
    <property type="match status" value="1"/>
</dbReference>
<dbReference type="OrthoDB" id="264795at2759"/>
<dbReference type="GO" id="GO:0005737">
    <property type="term" value="C:cytoplasm"/>
    <property type="evidence" value="ECO:0007669"/>
    <property type="project" value="TreeGrafter"/>
</dbReference>
<dbReference type="PANTHER" id="PTHR12436:SF3">
    <property type="entry name" value="GERMINAL-CENTER ASSOCIATED NUCLEAR PROTEIN"/>
    <property type="match status" value="1"/>
</dbReference>
<evidence type="ECO:0000313" key="4">
    <source>
        <dbReference type="Proteomes" id="UP000053558"/>
    </source>
</evidence>
<feature type="region of interest" description="Disordered" evidence="1">
    <location>
        <begin position="483"/>
        <end position="507"/>
    </location>
</feature>
<comment type="caution">
    <text evidence="3">The sequence shown here is derived from an EMBL/GenBank/DDBJ whole genome shotgun (WGS) entry which is preliminary data.</text>
</comment>
<feature type="region of interest" description="Disordered" evidence="1">
    <location>
        <begin position="541"/>
        <end position="561"/>
    </location>
</feature>
<dbReference type="PANTHER" id="PTHR12436">
    <property type="entry name" value="80 KDA MCM3-ASSOCIATED PROTEIN"/>
    <property type="match status" value="1"/>
</dbReference>
<feature type="compositionally biased region" description="Polar residues" evidence="1">
    <location>
        <begin position="613"/>
        <end position="624"/>
    </location>
</feature>
<feature type="compositionally biased region" description="Low complexity" evidence="1">
    <location>
        <begin position="1443"/>
        <end position="1461"/>
    </location>
</feature>
<feature type="compositionally biased region" description="Low complexity" evidence="1">
    <location>
        <begin position="495"/>
        <end position="507"/>
    </location>
</feature>
<gene>
    <name evidence="3" type="ORF">CONPUDRAFT_128686</name>
</gene>
<feature type="compositionally biased region" description="Low complexity" evidence="1">
    <location>
        <begin position="592"/>
        <end position="606"/>
    </location>
</feature>
<protein>
    <recommendedName>
        <fullName evidence="2">SAC3/GANP/THP3 conserved domain-containing protein</fullName>
    </recommendedName>
</protein>
<organism evidence="3 4">
    <name type="scientific">Coniophora puteana (strain RWD-64-598)</name>
    <name type="common">Brown rot fungus</name>
    <dbReference type="NCBI Taxonomy" id="741705"/>
    <lineage>
        <taxon>Eukaryota</taxon>
        <taxon>Fungi</taxon>
        <taxon>Dikarya</taxon>
        <taxon>Basidiomycota</taxon>
        <taxon>Agaricomycotina</taxon>
        <taxon>Agaricomycetes</taxon>
        <taxon>Agaricomycetidae</taxon>
        <taxon>Boletales</taxon>
        <taxon>Coniophorineae</taxon>
        <taxon>Coniophoraceae</taxon>
        <taxon>Coniophora</taxon>
    </lineage>
</organism>
<evidence type="ECO:0000256" key="1">
    <source>
        <dbReference type="SAM" id="MobiDB-lite"/>
    </source>
</evidence>
<feature type="compositionally biased region" description="Low complexity" evidence="1">
    <location>
        <begin position="647"/>
        <end position="663"/>
    </location>
</feature>
<feature type="compositionally biased region" description="Low complexity" evidence="1">
    <location>
        <begin position="894"/>
        <end position="911"/>
    </location>
</feature>
<dbReference type="InterPro" id="IPR045107">
    <property type="entry name" value="SAC3/GANP/THP3"/>
</dbReference>
<keyword evidence="4" id="KW-1185">Reference proteome</keyword>
<evidence type="ECO:0000313" key="3">
    <source>
        <dbReference type="EMBL" id="EIW77736.1"/>
    </source>
</evidence>
<dbReference type="OMA" id="RDQKERH"/>
<feature type="compositionally biased region" description="Acidic residues" evidence="1">
    <location>
        <begin position="319"/>
        <end position="342"/>
    </location>
</feature>
<dbReference type="Proteomes" id="UP000053558">
    <property type="component" value="Unassembled WGS sequence"/>
</dbReference>
<feature type="compositionally biased region" description="Low complexity" evidence="1">
    <location>
        <begin position="303"/>
        <end position="318"/>
    </location>
</feature>
<name>A0A5M3MFG6_CONPW</name>
<feature type="region of interest" description="Disordered" evidence="1">
    <location>
        <begin position="303"/>
        <end position="351"/>
    </location>
</feature>
<dbReference type="GeneID" id="19200136"/>
<feature type="region of interest" description="Disordered" evidence="1">
    <location>
        <begin position="575"/>
        <end position="710"/>
    </location>
</feature>
<feature type="compositionally biased region" description="Pro residues" evidence="1">
    <location>
        <begin position="625"/>
        <end position="642"/>
    </location>
</feature>
<sequence>MDDPLVPKRLEDAITMVGTCLDMCPRFERYRRERENNLTEFETIPGTKRVDHKRAVKIYERAAGDKTLPSDLRPPHVLKKTLDYLFHQLMPERGFGTTYTFIRDRSRAVRNDFTMQHETGLLAMECHARCARFHILALHLERDTTNFSVALEEQQLMNTLQSLKEFYTDQRNTYQSPTELEMRVYHRLIHIRDQIERPEPVPLPDAIASHPVYTLVTRFRKHVQARSAPISKTSKLVVGPEGMQIFGVLAATLQATGARGMVYLVACILERLFGKETVDNIEAIRGDMTLPDVIDGVDTGVEEVGVQEDGGSAGATTEGEGDERMDGFLTEEEMDGDGDDEGDGTRDHAAIGTKSAEIVQRRGSEWLKNTFGVKPTQSAVIGSSSASTSTAKPKRSLADAPALGADASVLTATVSEPLPAPAPTSAATGSAFTSFSPTPSAFASSGTSGSAFGGSAFGKGTSNAFGGSTFSVFSGDGGNNGSQGSGSIFGTQKPVSSSGPGGAAAAHTTTVTSTGFGGVTASSAKQEATLNAFAQPFTPSGAAKAGPATSKSAQNGAVSATAPASTAPFSFDAQSATQMLPPPQPPQRNMLAPSHPQAQAQSQSHARLPPPIQTTGLGLNLSQPLPTPLQMPSTPPSAPPPLGRQHLLSLPPTPSASTPTTTSYFGSFQTPPTGASSTPAAAASNGLTRTPTEPLLDGPATTGSGERGRIPKSIFGTLGRLQTSGGAGGAGDSVLSPLVLGSPGVSRMPSFFESSPGNGNAVAPGLGPLRQSSLPFAAGFAGGDDMLTSSFSLKGKGKERENQTAFGAEAIKTEQENAMQLAVSDEETRAKEKADAFRFKGVVGPCWRRWKDRSARVRVWEEACRASDAYSEKVGRERVKGRAGASPDRKRKPSVSMSVSTGSVDGSVDGSPVRKRLKNRLSGSFKPPVGDEEMARRLELNQEEQERRWARGSFLGLLSLAFERAGSIPSANGLSNSISGRSMNGLSNSISSLSTSVNGHKASNLAPAGVSPYSCAWLSLNPENDGTAIWLEQKFGVPEAGRWRNTNVFQLHVEAPSSSSSSSSAPAPTIAQEFMYPAMIVFERTPAGDSSDPLELKYRTLDDCARLREIIGALPSERHFVPTLLSISWTGGNKKDPSKDENSRSGDDFDGMVAGYIKDGTLKAHRDFKLSTTTGDLDSRFSEALEGLQIDVSGELVIKTSLSELLKAPRAVWLEFASRWLERCFINGFYDWTLHGKVLTILIEYLNHIIGAFIGLLGRPQDEPDILPVPDLRNCVDSEQTFDVIGDWLSHSSIQVASSDMMHDLDSHRALGRDFPSHSFLPHLFTLSEELLRRSRGIDLTRAHFIRRAQLASASAAVKSAGEEHEQELQGLHETAQRQQHSHTHVHSTPASSSASKRRPSVDASFFSRSPTPTKRRRLSITDLTSEDSPPPSNATETPADFSPPLMSRSISSASLSERTSPLITASMLRALTKDMRTKFSSPLGKS</sequence>
<dbReference type="GO" id="GO:0006406">
    <property type="term" value="P:mRNA export from nucleus"/>
    <property type="evidence" value="ECO:0007669"/>
    <property type="project" value="TreeGrafter"/>
</dbReference>
<feature type="domain" description="SAC3/GANP/THP3 conserved" evidence="2">
    <location>
        <begin position="23"/>
        <end position="275"/>
    </location>
</feature>
<dbReference type="KEGG" id="cput:CONPUDRAFT_128686"/>
<accession>A0A5M3MFG6</accession>
<dbReference type="RefSeq" id="XP_007772099.1">
    <property type="nucleotide sequence ID" value="XM_007773909.1"/>
</dbReference>
<dbReference type="Gene3D" id="1.25.40.990">
    <property type="match status" value="1"/>
</dbReference>